<dbReference type="EMBL" id="CP001101">
    <property type="protein sequence ID" value="ACE04303.1"/>
    <property type="molecule type" value="Genomic_DNA"/>
</dbReference>
<reference evidence="3" key="1">
    <citation type="submission" date="2008-06" db="EMBL/GenBank/DDBJ databases">
        <title>Complete sequence of Chlorobium phaeobacteroides BS1.</title>
        <authorList>
            <consortium name="US DOE Joint Genome Institute"/>
            <person name="Lucas S."/>
            <person name="Copeland A."/>
            <person name="Lapidus A."/>
            <person name="Glavina del Rio T."/>
            <person name="Dalin E."/>
            <person name="Tice H."/>
            <person name="Bruce D."/>
            <person name="Goodwin L."/>
            <person name="Pitluck S."/>
            <person name="Schmutz J."/>
            <person name="Larimer F."/>
            <person name="Land M."/>
            <person name="Hauser L."/>
            <person name="Kyrpides N."/>
            <person name="Ovchinnikova G."/>
            <person name="Li T."/>
            <person name="Liu Z."/>
            <person name="Zhao F."/>
            <person name="Overmann J."/>
            <person name="Bryant D.A."/>
            <person name="Richardson P."/>
        </authorList>
    </citation>
    <scope>NUCLEOTIDE SEQUENCE [LARGE SCALE GENOMIC DNA]</scope>
    <source>
        <strain evidence="3">BS1</strain>
    </source>
</reference>
<dbReference type="eggNOG" id="COG0633">
    <property type="taxonomic scope" value="Bacteria"/>
</dbReference>
<evidence type="ECO:0000313" key="3">
    <source>
        <dbReference type="EMBL" id="ACE04303.1"/>
    </source>
</evidence>
<dbReference type="KEGG" id="cpb:Cphamn1_1374"/>
<feature type="domain" description="DUF4332" evidence="2">
    <location>
        <begin position="231"/>
        <end position="349"/>
    </location>
</feature>
<organism evidence="3">
    <name type="scientific">Chlorobium phaeobacteroides (strain BS1)</name>
    <dbReference type="NCBI Taxonomy" id="331678"/>
    <lineage>
        <taxon>Bacteria</taxon>
        <taxon>Pseudomonadati</taxon>
        <taxon>Chlorobiota</taxon>
        <taxon>Chlorobiia</taxon>
        <taxon>Chlorobiales</taxon>
        <taxon>Chlorobiaceae</taxon>
        <taxon>Chlorobium/Pelodictyon group</taxon>
        <taxon>Chlorobium</taxon>
    </lineage>
</organism>
<name>B3EJA3_CHLPB</name>
<dbReference type="Pfam" id="PF14229">
    <property type="entry name" value="DUF4332"/>
    <property type="match status" value="1"/>
</dbReference>
<dbReference type="Gene3D" id="3.10.20.30">
    <property type="match status" value="1"/>
</dbReference>
<gene>
    <name evidence="3" type="ordered locus">Cphamn1_1374</name>
</gene>
<dbReference type="AlphaFoldDB" id="B3EJA3"/>
<accession>B3EJA3</accession>
<protein>
    <submittedName>
        <fullName evidence="3">Ferredoxin</fullName>
    </submittedName>
</protein>
<dbReference type="InterPro" id="IPR025567">
    <property type="entry name" value="DUF4332"/>
</dbReference>
<dbReference type="InterPro" id="IPR036010">
    <property type="entry name" value="2Fe-2S_ferredoxin-like_sf"/>
</dbReference>
<dbReference type="STRING" id="331678.Cphamn1_1374"/>
<dbReference type="GO" id="GO:0051536">
    <property type="term" value="F:iron-sulfur cluster binding"/>
    <property type="evidence" value="ECO:0007669"/>
    <property type="project" value="InterPro"/>
</dbReference>
<dbReference type="HOGENOM" id="CLU_794211_0_0_10"/>
<evidence type="ECO:0000259" key="1">
    <source>
        <dbReference type="Pfam" id="PF00111"/>
    </source>
</evidence>
<dbReference type="OrthoDB" id="9799640at2"/>
<proteinExistence type="predicted"/>
<evidence type="ECO:0000259" key="2">
    <source>
        <dbReference type="Pfam" id="PF14229"/>
    </source>
</evidence>
<sequence length="355" mass="38571">MDIIINDRPCRGSVGEKLSKIALESKSHVGYVCAGLGICQTCYVTVLEGGERLSPLSDVERAFLSEKQIAQGARLACQTTVIQEGMIRVLSRPEEVRRMILSNPLSLFSYSVDMGKSAAERFVPGVTNVIDRISKGEMQGQEALDDVLSGMGSALQFSMDAAKESIPFKEQINGMVDFCRKMLPFSDNPAPCSEGQSLERVALTISAGNKGKEPLHVEPAGMSITAEFEPLGSDVAEKLQKAGIQSCSELLERGKNPSGRQALVADLELQSKEVLTLVNYADLCRITGISVKRASLLEAAGVDTVPELAQRNPAHLFDKIKKVNTKKKMLQQLPSKQDVAAWIAEAKKLPRAMTY</sequence>
<dbReference type="CDD" id="cd00207">
    <property type="entry name" value="fer2"/>
    <property type="match status" value="1"/>
</dbReference>
<dbReference type="InterPro" id="IPR001041">
    <property type="entry name" value="2Fe-2S_ferredoxin-type"/>
</dbReference>
<feature type="domain" description="2Fe-2S ferredoxin-type" evidence="1">
    <location>
        <begin position="13"/>
        <end position="81"/>
    </location>
</feature>
<dbReference type="Pfam" id="PF00111">
    <property type="entry name" value="Fer2"/>
    <property type="match status" value="1"/>
</dbReference>
<dbReference type="SUPFAM" id="SSF54292">
    <property type="entry name" value="2Fe-2S ferredoxin-like"/>
    <property type="match status" value="1"/>
</dbReference>
<dbReference type="InterPro" id="IPR012675">
    <property type="entry name" value="Beta-grasp_dom_sf"/>
</dbReference>